<name>A0AAU8A216_9BURK</name>
<accession>A0AAU8A216</accession>
<gene>
    <name evidence="1" type="ORF">NKE59_09535</name>
</gene>
<dbReference type="AlphaFoldDB" id="A0AAU8A216"/>
<sequence length="281" mass="32025">MKFHLMHCVPHPRMHGLYGYREVIQSIEWGLKELGQSVTYALNNFDPESINIIFGAQVLPIGVLEKLPGNTIIYNLEQIRGSSKDQIRPEVHFYSNKFQVWEYSPSNLLAWELMGAKNVQVVPVAYAPTLTRIPKPHTQDIDVLIYGLTGKKRLEIFHQLSNAGISTIFASGFYGEARDQLIARSKVVLNINLYDFTRIFEIVRVSYLLANKKAVIATIDPNTYIEPEFLEAAKFISPDKVVEICIHFLESDMERNVLEQKGFNTFAQRDIRVILKAALGI</sequence>
<organism evidence="1">
    <name type="scientific">Polynucleobacter sp. UK-FUSCHL-C3</name>
    <dbReference type="NCBI Taxonomy" id="2955208"/>
    <lineage>
        <taxon>Bacteria</taxon>
        <taxon>Pseudomonadati</taxon>
        <taxon>Pseudomonadota</taxon>
        <taxon>Betaproteobacteria</taxon>
        <taxon>Burkholderiales</taxon>
        <taxon>Burkholderiaceae</taxon>
        <taxon>Polynucleobacter</taxon>
    </lineage>
</organism>
<reference evidence="1" key="1">
    <citation type="submission" date="2022-06" db="EMBL/GenBank/DDBJ databases">
        <title>New Polynucleobacter species.</title>
        <authorList>
            <person name="Hahn M.W."/>
        </authorList>
    </citation>
    <scope>NUCLEOTIDE SEQUENCE</scope>
    <source>
        <strain evidence="1">UK-FUSCHL-C3</strain>
    </source>
</reference>
<dbReference type="EMBL" id="CP099959">
    <property type="protein sequence ID" value="XCC57704.1"/>
    <property type="molecule type" value="Genomic_DNA"/>
</dbReference>
<evidence type="ECO:0008006" key="2">
    <source>
        <dbReference type="Google" id="ProtNLM"/>
    </source>
</evidence>
<proteinExistence type="predicted"/>
<evidence type="ECO:0000313" key="1">
    <source>
        <dbReference type="EMBL" id="XCC57704.1"/>
    </source>
</evidence>
<protein>
    <recommendedName>
        <fullName evidence="2">Glycosyltransferase family 1 protein</fullName>
    </recommendedName>
</protein>
<dbReference type="RefSeq" id="WP_353438785.1">
    <property type="nucleotide sequence ID" value="NZ_CP099959.1"/>
</dbReference>